<comment type="subunit">
    <text evidence="5">Homodimer; disulfide-linked.</text>
</comment>
<dbReference type="InterPro" id="IPR026050">
    <property type="entry name" value="C1GALT1/C1GALT1_chp1"/>
</dbReference>
<dbReference type="GO" id="GO:0016263">
    <property type="term" value="F:glycoprotein-N-acetylgalactosamine 3-beta-galactosyltransferase activity"/>
    <property type="evidence" value="ECO:0007669"/>
    <property type="project" value="UniProtKB-EC"/>
</dbReference>
<evidence type="ECO:0000256" key="10">
    <source>
        <dbReference type="ARBA" id="ARBA00022723"/>
    </source>
</evidence>
<keyword evidence="11" id="KW-0547">Nucleotide-binding</keyword>
<sequence length="408" mass="46311">MKYLMDYELVEVRRDVLSDTASRMSARRRDVGIFVLGFALASFLFIFSTFNKYSSADNGLRKIDSSWRLRRTLNYQKESLNLTSHKATVNVNLKLNDSLLTTQYDDHIVPDATVLYDNATLSVSETLFNNVRVFCLITTAKDNVETRAIHVNATWAKRCNKHVFVSTAENASLPSVDFGFPEGRAYLWNKTEAAFRYVYQNELNNFDYFLKADDDTYVVMDNLRFMLLPYNPEDALYFGCKFDVIVSTGYMSGGAGYVLSREAVRRFANTSSSACNDKTSPEEDVQVGKCMGVIDATAVDTRDAEGRHRMLPFPPNKHLVPGIADEMVNPGFTSYLAFNYTQGEECCADYMVSFHYVDKAMLYVIDSFMQHFKLIGAADNTWKTDKRAGESDLNALKRYAVSRNNKDS</sequence>
<dbReference type="WBParaSite" id="Pan_g14943.t1">
    <property type="protein sequence ID" value="Pan_g14943.t1"/>
    <property type="gene ID" value="Pan_g14943"/>
</dbReference>
<evidence type="ECO:0000256" key="1">
    <source>
        <dbReference type="ARBA" id="ARBA00001936"/>
    </source>
</evidence>
<dbReference type="FunFam" id="3.90.550.50:FF:000017">
    <property type="entry name" value="Glycoprotein-N-acetylgalactosamine 3-beta-galactosyltransferase 1"/>
    <property type="match status" value="1"/>
</dbReference>
<evidence type="ECO:0000256" key="13">
    <source>
        <dbReference type="ARBA" id="ARBA00022989"/>
    </source>
</evidence>
<dbReference type="GO" id="GO:0030145">
    <property type="term" value="F:manganese ion binding"/>
    <property type="evidence" value="ECO:0007669"/>
    <property type="project" value="UniProtKB-ARBA"/>
</dbReference>
<proteinExistence type="inferred from homology"/>
<evidence type="ECO:0000256" key="16">
    <source>
        <dbReference type="ARBA" id="ARBA00023180"/>
    </source>
</evidence>
<evidence type="ECO:0000259" key="24">
    <source>
        <dbReference type="Pfam" id="PF02434"/>
    </source>
</evidence>
<keyword evidence="9 23" id="KW-0812">Transmembrane</keyword>
<evidence type="ECO:0000256" key="17">
    <source>
        <dbReference type="ARBA" id="ARBA00023211"/>
    </source>
</evidence>
<reference evidence="25" key="1">
    <citation type="journal article" date="2013" name="Genetics">
        <title>The draft genome and transcriptome of Panagrellus redivivus are shaped by the harsh demands of a free-living lifestyle.</title>
        <authorList>
            <person name="Srinivasan J."/>
            <person name="Dillman A.R."/>
            <person name="Macchietto M.G."/>
            <person name="Heikkinen L."/>
            <person name="Lakso M."/>
            <person name="Fracchia K.M."/>
            <person name="Antoshechkin I."/>
            <person name="Mortazavi A."/>
            <person name="Wong G."/>
            <person name="Sternberg P.W."/>
        </authorList>
    </citation>
    <scope>NUCLEOTIDE SEQUENCE [LARGE SCALE GENOMIC DNA]</scope>
    <source>
        <strain evidence="25">MT8872</strain>
    </source>
</reference>
<keyword evidence="7" id="KW-0328">Glycosyltransferase</keyword>
<evidence type="ECO:0000256" key="2">
    <source>
        <dbReference type="ARBA" id="ARBA00004606"/>
    </source>
</evidence>
<evidence type="ECO:0000256" key="6">
    <source>
        <dbReference type="ARBA" id="ARBA00012557"/>
    </source>
</evidence>
<dbReference type="PANTHER" id="PTHR23033:SF14">
    <property type="entry name" value="GLYCOPROTEIN-N-ACETYLGALACTOSAMINE 3-BETA-GALACTOSYLTRANSFERASE 1-RELATED"/>
    <property type="match status" value="1"/>
</dbReference>
<keyword evidence="13 23" id="KW-1133">Transmembrane helix</keyword>
<evidence type="ECO:0000256" key="22">
    <source>
        <dbReference type="ARBA" id="ARBA00059245"/>
    </source>
</evidence>
<evidence type="ECO:0000256" key="23">
    <source>
        <dbReference type="SAM" id="Phobius"/>
    </source>
</evidence>
<keyword evidence="15" id="KW-1015">Disulfide bond</keyword>
<comment type="function">
    <text evidence="22">Glycosyltransferase that generates the core 1 O-glycan Gal-beta1-3GalNAc-alpha1-Ser/Thr (T antigen), which is a precursor for many extended O-glycans in glycoproteins.</text>
</comment>
<dbReference type="GO" id="GO:0000166">
    <property type="term" value="F:nucleotide binding"/>
    <property type="evidence" value="ECO:0007669"/>
    <property type="project" value="UniProtKB-KW"/>
</dbReference>
<protein>
    <recommendedName>
        <fullName evidence="18">Glycoprotein-N-acetylgalactosamine 3-beta-galactosyltransferase 1</fullName>
        <ecNumber evidence="6">2.4.1.122</ecNumber>
    </recommendedName>
    <alternativeName>
        <fullName evidence="20">Core 1 O-glycan T-synthase</fullName>
    </alternativeName>
    <alternativeName>
        <fullName evidence="21">Core 1 UDP-galactose:N-acetylgalactosamine-alpha-R beta 1,3-galactosyltransferase 1</fullName>
    </alternativeName>
    <alternativeName>
        <fullName evidence="19">Core 1 beta1,3-galactosyltransferase 1</fullName>
    </alternativeName>
</protein>
<dbReference type="EC" id="2.4.1.122" evidence="6"/>
<dbReference type="Proteomes" id="UP000492821">
    <property type="component" value="Unassembled WGS sequence"/>
</dbReference>
<comment type="cofactor">
    <cofactor evidence="1">
        <name>Mn(2+)</name>
        <dbReference type="ChEBI" id="CHEBI:29035"/>
    </cofactor>
</comment>
<evidence type="ECO:0000256" key="12">
    <source>
        <dbReference type="ARBA" id="ARBA00022968"/>
    </source>
</evidence>
<dbReference type="Pfam" id="PF02434">
    <property type="entry name" value="Fringe"/>
    <property type="match status" value="1"/>
</dbReference>
<evidence type="ECO:0000256" key="18">
    <source>
        <dbReference type="ARBA" id="ARBA00040898"/>
    </source>
</evidence>
<reference evidence="26" key="2">
    <citation type="submission" date="2020-10" db="UniProtKB">
        <authorList>
            <consortium name="WormBaseParasite"/>
        </authorList>
    </citation>
    <scope>IDENTIFICATION</scope>
</reference>
<evidence type="ECO:0000256" key="7">
    <source>
        <dbReference type="ARBA" id="ARBA00022676"/>
    </source>
</evidence>
<keyword evidence="14 23" id="KW-0472">Membrane</keyword>
<comment type="pathway">
    <text evidence="3">Protein modification; protein glycosylation.</text>
</comment>
<dbReference type="InterPro" id="IPR003378">
    <property type="entry name" value="Fringe-like_glycosylTrfase"/>
</dbReference>
<keyword evidence="17" id="KW-0464">Manganese</keyword>
<evidence type="ECO:0000256" key="11">
    <source>
        <dbReference type="ARBA" id="ARBA00022741"/>
    </source>
</evidence>
<dbReference type="Gene3D" id="3.90.550.50">
    <property type="match status" value="1"/>
</dbReference>
<evidence type="ECO:0000256" key="8">
    <source>
        <dbReference type="ARBA" id="ARBA00022679"/>
    </source>
</evidence>
<keyword evidence="25" id="KW-1185">Reference proteome</keyword>
<evidence type="ECO:0000313" key="25">
    <source>
        <dbReference type="Proteomes" id="UP000492821"/>
    </source>
</evidence>
<dbReference type="PANTHER" id="PTHR23033">
    <property type="entry name" value="BETA1,3-GALACTOSYLTRANSFERASE"/>
    <property type="match status" value="1"/>
</dbReference>
<keyword evidence="10" id="KW-0479">Metal-binding</keyword>
<evidence type="ECO:0000256" key="19">
    <source>
        <dbReference type="ARBA" id="ARBA00041226"/>
    </source>
</evidence>
<name>A0A7E4V054_PANRE</name>
<evidence type="ECO:0000256" key="3">
    <source>
        <dbReference type="ARBA" id="ARBA00004922"/>
    </source>
</evidence>
<comment type="subcellular location">
    <subcellularLocation>
        <location evidence="2">Membrane</location>
        <topology evidence="2">Single-pass type II membrane protein</topology>
    </subcellularLocation>
</comment>
<dbReference type="AlphaFoldDB" id="A0A7E4V054"/>
<evidence type="ECO:0000313" key="26">
    <source>
        <dbReference type="WBParaSite" id="Pan_g14943.t1"/>
    </source>
</evidence>
<dbReference type="GO" id="GO:0016020">
    <property type="term" value="C:membrane"/>
    <property type="evidence" value="ECO:0007669"/>
    <property type="project" value="UniProtKB-SubCell"/>
</dbReference>
<evidence type="ECO:0000256" key="20">
    <source>
        <dbReference type="ARBA" id="ARBA00042009"/>
    </source>
</evidence>
<evidence type="ECO:0000256" key="5">
    <source>
        <dbReference type="ARBA" id="ARBA00011748"/>
    </source>
</evidence>
<comment type="similarity">
    <text evidence="4">Belongs to the glycosyltransferase 31 family. Beta3-Gal-T subfamily.</text>
</comment>
<keyword evidence="16" id="KW-0325">Glycoprotein</keyword>
<keyword evidence="8" id="KW-0808">Transferase</keyword>
<evidence type="ECO:0000256" key="21">
    <source>
        <dbReference type="ARBA" id="ARBA00043065"/>
    </source>
</evidence>
<evidence type="ECO:0000256" key="14">
    <source>
        <dbReference type="ARBA" id="ARBA00023136"/>
    </source>
</evidence>
<evidence type="ECO:0000256" key="15">
    <source>
        <dbReference type="ARBA" id="ARBA00023157"/>
    </source>
</evidence>
<evidence type="ECO:0000256" key="4">
    <source>
        <dbReference type="ARBA" id="ARBA00006462"/>
    </source>
</evidence>
<keyword evidence="12" id="KW-0735">Signal-anchor</keyword>
<organism evidence="25 26">
    <name type="scientific">Panagrellus redivivus</name>
    <name type="common">Microworm</name>
    <dbReference type="NCBI Taxonomy" id="6233"/>
    <lineage>
        <taxon>Eukaryota</taxon>
        <taxon>Metazoa</taxon>
        <taxon>Ecdysozoa</taxon>
        <taxon>Nematoda</taxon>
        <taxon>Chromadorea</taxon>
        <taxon>Rhabditida</taxon>
        <taxon>Tylenchina</taxon>
        <taxon>Panagrolaimomorpha</taxon>
        <taxon>Panagrolaimoidea</taxon>
        <taxon>Panagrolaimidae</taxon>
        <taxon>Panagrellus</taxon>
    </lineage>
</organism>
<accession>A0A7E4V054</accession>
<evidence type="ECO:0000256" key="9">
    <source>
        <dbReference type="ARBA" id="ARBA00022692"/>
    </source>
</evidence>
<feature type="domain" description="Fringe-like glycosyltransferase" evidence="24">
    <location>
        <begin position="133"/>
        <end position="293"/>
    </location>
</feature>
<feature type="transmembrane region" description="Helical" evidence="23">
    <location>
        <begin position="31"/>
        <end position="50"/>
    </location>
</feature>
<dbReference type="UniPathway" id="UPA00378"/>